<dbReference type="Pfam" id="PF08510">
    <property type="entry name" value="PIG-P"/>
    <property type="match status" value="1"/>
</dbReference>
<dbReference type="RefSeq" id="XP_004258148.1">
    <property type="nucleotide sequence ID" value="XM_004258100.1"/>
</dbReference>
<keyword evidence="4 5" id="KW-0472">Membrane</keyword>
<dbReference type="PANTHER" id="PTHR46346">
    <property type="entry name" value="PHOSPHATIDYLINOSITOL N-ACETYLGLUCOSAMINYLTRANSFERASE SUBUNIT P"/>
    <property type="match status" value="1"/>
</dbReference>
<evidence type="ECO:0000256" key="2">
    <source>
        <dbReference type="ARBA" id="ARBA00022692"/>
    </source>
</evidence>
<evidence type="ECO:0000256" key="4">
    <source>
        <dbReference type="ARBA" id="ARBA00023136"/>
    </source>
</evidence>
<dbReference type="InterPro" id="IPR052263">
    <property type="entry name" value="GPI_Anchor_Biosynth"/>
</dbReference>
<evidence type="ECO:0000256" key="1">
    <source>
        <dbReference type="ARBA" id="ARBA00004141"/>
    </source>
</evidence>
<feature type="domain" description="PIG-P" evidence="6">
    <location>
        <begin position="50"/>
        <end position="165"/>
    </location>
</feature>
<dbReference type="AlphaFoldDB" id="A0A0A1U979"/>
<dbReference type="OrthoDB" id="28362at2759"/>
<keyword evidence="8" id="KW-1185">Reference proteome</keyword>
<sequence>MSEYASIAELKLSKTPTELNDGLDPEVENQYYQGKSMTSDGTYVGTYAIFIFVALLTGSIVFYVWQVFPRVLAKYVGLDTFFNFLPDQYWALAVSSIFVSGFWCIVFCQLGVMKFFEVGATDYRMYTDSKRTEITDNSKLNYTVEENAIPPIEDCEINRLAEMVYS</sequence>
<dbReference type="InterPro" id="IPR013717">
    <property type="entry name" value="PIG-P"/>
</dbReference>
<evidence type="ECO:0000313" key="8">
    <source>
        <dbReference type="Proteomes" id="UP000014680"/>
    </source>
</evidence>
<feature type="transmembrane region" description="Helical" evidence="5">
    <location>
        <begin position="44"/>
        <end position="68"/>
    </location>
</feature>
<dbReference type="Proteomes" id="UP000014680">
    <property type="component" value="Unassembled WGS sequence"/>
</dbReference>
<dbReference type="VEuPathDB" id="AmoebaDB:EIN_154440"/>
<dbReference type="OMA" id="PIEDCEI"/>
<accession>A0A0A1U979</accession>
<keyword evidence="2 5" id="KW-0812">Transmembrane</keyword>
<organism evidence="7 8">
    <name type="scientific">Entamoeba invadens IP1</name>
    <dbReference type="NCBI Taxonomy" id="370355"/>
    <lineage>
        <taxon>Eukaryota</taxon>
        <taxon>Amoebozoa</taxon>
        <taxon>Evosea</taxon>
        <taxon>Archamoebae</taxon>
        <taxon>Mastigamoebida</taxon>
        <taxon>Entamoebidae</taxon>
        <taxon>Entamoeba</taxon>
    </lineage>
</organism>
<dbReference type="GO" id="GO:0016020">
    <property type="term" value="C:membrane"/>
    <property type="evidence" value="ECO:0007669"/>
    <property type="project" value="UniProtKB-SubCell"/>
</dbReference>
<evidence type="ECO:0000259" key="6">
    <source>
        <dbReference type="Pfam" id="PF08510"/>
    </source>
</evidence>
<keyword evidence="3 5" id="KW-1133">Transmembrane helix</keyword>
<feature type="transmembrane region" description="Helical" evidence="5">
    <location>
        <begin position="88"/>
        <end position="108"/>
    </location>
</feature>
<dbReference type="PANTHER" id="PTHR46346:SF1">
    <property type="entry name" value="PHOSPHATIDYLINOSITOL N-ACETYLGLUCOSAMINYLTRANSFERASE SUBUNIT P"/>
    <property type="match status" value="1"/>
</dbReference>
<dbReference type="EMBL" id="KB206474">
    <property type="protein sequence ID" value="ELP91377.1"/>
    <property type="molecule type" value="Genomic_DNA"/>
</dbReference>
<dbReference type="GeneID" id="14890386"/>
<reference evidence="7 8" key="1">
    <citation type="submission" date="2012-10" db="EMBL/GenBank/DDBJ databases">
        <authorList>
            <person name="Zafar N."/>
            <person name="Inman J."/>
            <person name="Hall N."/>
            <person name="Lorenzi H."/>
            <person name="Caler E."/>
        </authorList>
    </citation>
    <scope>NUCLEOTIDE SEQUENCE [LARGE SCALE GENOMIC DNA]</scope>
    <source>
        <strain evidence="7 8">IP1</strain>
    </source>
</reference>
<dbReference type="KEGG" id="eiv:EIN_154440"/>
<evidence type="ECO:0000256" key="3">
    <source>
        <dbReference type="ARBA" id="ARBA00022989"/>
    </source>
</evidence>
<name>A0A0A1U979_ENTIV</name>
<comment type="subcellular location">
    <subcellularLocation>
        <location evidence="1">Membrane</location>
        <topology evidence="1">Multi-pass membrane protein</topology>
    </subcellularLocation>
</comment>
<dbReference type="GO" id="GO:0005783">
    <property type="term" value="C:endoplasmic reticulum"/>
    <property type="evidence" value="ECO:0007669"/>
    <property type="project" value="TreeGrafter"/>
</dbReference>
<gene>
    <name evidence="7" type="ORF">EIN_154440</name>
</gene>
<protein>
    <recommendedName>
        <fullName evidence="6">PIG-P domain-containing protein</fullName>
    </recommendedName>
</protein>
<proteinExistence type="predicted"/>
<evidence type="ECO:0000313" key="7">
    <source>
        <dbReference type="EMBL" id="ELP91377.1"/>
    </source>
</evidence>
<evidence type="ECO:0000256" key="5">
    <source>
        <dbReference type="SAM" id="Phobius"/>
    </source>
</evidence>
<dbReference type="GO" id="GO:0006506">
    <property type="term" value="P:GPI anchor biosynthetic process"/>
    <property type="evidence" value="ECO:0007669"/>
    <property type="project" value="TreeGrafter"/>
</dbReference>